<dbReference type="PANTHER" id="PTHR36180:SF2">
    <property type="entry name" value="BRO FAMILY PROTEIN"/>
    <property type="match status" value="1"/>
</dbReference>
<dbReference type="SMART" id="SM01040">
    <property type="entry name" value="Bro-N"/>
    <property type="match status" value="1"/>
</dbReference>
<proteinExistence type="predicted"/>
<dbReference type="PROSITE" id="PS51750">
    <property type="entry name" value="BRO_N"/>
    <property type="match status" value="1"/>
</dbReference>
<accession>A0A3G4ZMI3</accession>
<sequence>MLSIHNFKDSQNTINESIEIYQKDDEIWFKGGTIAQMLGYKNPRDALIKHIKDVNKITVKELLNQNVAKCDSLSKFNSNVVFINESGLYSLIMKSKLLQAEDFQEWVTGTVLPTIRKIGKYDVKNTPEDVPKLTQDVNDFINKSCVYIISLGNNEYKFGITADVTTRLAAHKKELQFKHIVKLYDLPNSDESKRVENKVKKQLKQMGILIKKGTKTEIFKTNTMYAIDEIIALFDKYVNDVQENEEDLIDNIEIEKYKLDKQIELELEKYRLDIELEKYKFDLQFNKNNISQIIEHIDIIDTNPVTKEINDSIINNLEHELNVDTSHDQVDIVDVVDDIIVESKIESKPKSTTKGKNICKKCGYFTSTIDSCKTCDKFDRYAKASVYDPTQGRPTDEQLLNDLKTMPYSWLAKKYGVSPTAVKKWVKKIKKQDSVTNVIKMDDELVVQDIDKRIDNIVEKVKEIKEIKQIENIVTDKINKNTTNKPKCVNCGYFCSISSECKRCAKAYAFKQNFQCISERPTYEQLKEDVKNMPFVWIGKKYNVSDNCVRKWLKKHEASIKSEHVDQ</sequence>
<dbReference type="InterPro" id="IPR003497">
    <property type="entry name" value="BRO_N_domain"/>
</dbReference>
<dbReference type="EMBL" id="MK071980">
    <property type="protein sequence ID" value="AYV75624.1"/>
    <property type="molecule type" value="Genomic_DNA"/>
</dbReference>
<feature type="domain" description="Bro-N" evidence="1">
    <location>
        <begin position="11"/>
        <end position="119"/>
    </location>
</feature>
<gene>
    <name evidence="2" type="ORF">Terrestrivirus2_132</name>
</gene>
<dbReference type="Pfam" id="PF02498">
    <property type="entry name" value="Bro-N"/>
    <property type="match status" value="1"/>
</dbReference>
<protein>
    <submittedName>
        <fullName evidence="2">Putative BRO-F</fullName>
    </submittedName>
</protein>
<reference evidence="2" key="1">
    <citation type="submission" date="2018-10" db="EMBL/GenBank/DDBJ databases">
        <title>Hidden diversity of soil giant viruses.</title>
        <authorList>
            <person name="Schulz F."/>
            <person name="Alteio L."/>
            <person name="Goudeau D."/>
            <person name="Ryan E.M."/>
            <person name="Malmstrom R.R."/>
            <person name="Blanchard J."/>
            <person name="Woyke T."/>
        </authorList>
    </citation>
    <scope>NUCLEOTIDE SEQUENCE</scope>
    <source>
        <strain evidence="2">TEV1</strain>
    </source>
</reference>
<evidence type="ECO:0000313" key="2">
    <source>
        <dbReference type="EMBL" id="AYV75624.1"/>
    </source>
</evidence>
<organism evidence="2">
    <name type="scientific">Terrestrivirus sp</name>
    <dbReference type="NCBI Taxonomy" id="2487775"/>
    <lineage>
        <taxon>Viruses</taxon>
        <taxon>Varidnaviria</taxon>
        <taxon>Bamfordvirae</taxon>
        <taxon>Nucleocytoviricota</taxon>
        <taxon>Megaviricetes</taxon>
        <taxon>Imitervirales</taxon>
        <taxon>Mimiviridae</taxon>
        <taxon>Klosneuvirinae</taxon>
    </lineage>
</organism>
<name>A0A3G4ZMI3_9VIRU</name>
<dbReference type="PANTHER" id="PTHR36180">
    <property type="entry name" value="DNA-BINDING PROTEIN-RELATED-RELATED"/>
    <property type="match status" value="1"/>
</dbReference>
<evidence type="ECO:0000259" key="1">
    <source>
        <dbReference type="PROSITE" id="PS51750"/>
    </source>
</evidence>
<dbReference type="InterPro" id="IPR018306">
    <property type="entry name" value="Phage_T5_Orf172_DNA-bd"/>
</dbReference>
<dbReference type="Pfam" id="PF10544">
    <property type="entry name" value="T5orf172"/>
    <property type="match status" value="1"/>
</dbReference>